<proteinExistence type="predicted"/>
<dbReference type="PANTHER" id="PTHR46680">
    <property type="entry name" value="NF-KAPPA-B INHIBITOR ALPHA"/>
    <property type="match status" value="1"/>
</dbReference>
<dbReference type="Pfam" id="PF12796">
    <property type="entry name" value="Ank_2"/>
    <property type="match status" value="1"/>
</dbReference>
<dbReference type="SMART" id="SM00248">
    <property type="entry name" value="ANK"/>
    <property type="match status" value="2"/>
</dbReference>
<name>A0A8B6HJ17_MYTGA</name>
<reference evidence="4" key="1">
    <citation type="submission" date="2018-11" db="EMBL/GenBank/DDBJ databases">
        <authorList>
            <person name="Alioto T."/>
            <person name="Alioto T."/>
        </authorList>
    </citation>
    <scope>NUCLEOTIDE SEQUENCE</scope>
</reference>
<dbReference type="AlphaFoldDB" id="A0A8B6HJ17"/>
<keyword evidence="1" id="KW-0677">Repeat</keyword>
<dbReference type="SUPFAM" id="SSF48403">
    <property type="entry name" value="Ankyrin repeat"/>
    <property type="match status" value="1"/>
</dbReference>
<dbReference type="EMBL" id="UYJE01010076">
    <property type="protein sequence ID" value="VDI79468.1"/>
    <property type="molecule type" value="Genomic_DNA"/>
</dbReference>
<keyword evidence="2 3" id="KW-0040">ANK repeat</keyword>
<dbReference type="OrthoDB" id="5955452at2759"/>
<dbReference type="GO" id="GO:0051059">
    <property type="term" value="F:NF-kappaB binding"/>
    <property type="evidence" value="ECO:0007669"/>
    <property type="project" value="TreeGrafter"/>
</dbReference>
<dbReference type="GO" id="GO:0071356">
    <property type="term" value="P:cellular response to tumor necrosis factor"/>
    <property type="evidence" value="ECO:0007669"/>
    <property type="project" value="TreeGrafter"/>
</dbReference>
<dbReference type="PANTHER" id="PTHR46680:SF3">
    <property type="entry name" value="NF-KAPPA-B INHIBITOR CACTUS"/>
    <property type="match status" value="1"/>
</dbReference>
<dbReference type="InterPro" id="IPR002110">
    <property type="entry name" value="Ankyrin_rpt"/>
</dbReference>
<feature type="repeat" description="ANK" evidence="3">
    <location>
        <begin position="44"/>
        <end position="76"/>
    </location>
</feature>
<dbReference type="GO" id="GO:0005829">
    <property type="term" value="C:cytosol"/>
    <property type="evidence" value="ECO:0007669"/>
    <property type="project" value="TreeGrafter"/>
</dbReference>
<dbReference type="Proteomes" id="UP000596742">
    <property type="component" value="Unassembled WGS sequence"/>
</dbReference>
<evidence type="ECO:0000313" key="5">
    <source>
        <dbReference type="Proteomes" id="UP000596742"/>
    </source>
</evidence>
<organism evidence="4 5">
    <name type="scientific">Mytilus galloprovincialis</name>
    <name type="common">Mediterranean mussel</name>
    <dbReference type="NCBI Taxonomy" id="29158"/>
    <lineage>
        <taxon>Eukaryota</taxon>
        <taxon>Metazoa</taxon>
        <taxon>Spiralia</taxon>
        <taxon>Lophotrochozoa</taxon>
        <taxon>Mollusca</taxon>
        <taxon>Bivalvia</taxon>
        <taxon>Autobranchia</taxon>
        <taxon>Pteriomorphia</taxon>
        <taxon>Mytilida</taxon>
        <taxon>Mytiloidea</taxon>
        <taxon>Mytilidae</taxon>
        <taxon>Mytilinae</taxon>
        <taxon>Mytilus</taxon>
    </lineage>
</organism>
<dbReference type="PROSITE" id="PS50297">
    <property type="entry name" value="ANK_REP_REGION"/>
    <property type="match status" value="1"/>
</dbReference>
<protein>
    <submittedName>
        <fullName evidence="4">Uncharacterized protein</fullName>
    </submittedName>
</protein>
<evidence type="ECO:0000256" key="3">
    <source>
        <dbReference type="PROSITE-ProRule" id="PRU00023"/>
    </source>
</evidence>
<dbReference type="InterPro" id="IPR051070">
    <property type="entry name" value="NF-kappa-B_inhibitor"/>
</dbReference>
<gene>
    <name evidence="4" type="ORF">MGAL_10B088463</name>
</gene>
<comment type="caution">
    <text evidence="4">The sequence shown here is derived from an EMBL/GenBank/DDBJ whole genome shotgun (WGS) entry which is preliminary data.</text>
</comment>
<dbReference type="PROSITE" id="PS50088">
    <property type="entry name" value="ANK_REPEAT"/>
    <property type="match status" value="1"/>
</dbReference>
<sequence>MKKEIKEELRKVRLRFYEALLSNKTKLIKLLIDGGVSVNFKFSSGLTPLMEACLASNEEIVKLLLDNGADLKSRDHRGLTVFHYGFMRESRKIIHLLEHYRSHNENRTMKCKNARRCNRTEIVLACSTHAVNNKIWS</sequence>
<dbReference type="Gene3D" id="1.25.40.20">
    <property type="entry name" value="Ankyrin repeat-containing domain"/>
    <property type="match status" value="1"/>
</dbReference>
<evidence type="ECO:0000256" key="2">
    <source>
        <dbReference type="ARBA" id="ARBA00023043"/>
    </source>
</evidence>
<evidence type="ECO:0000256" key="1">
    <source>
        <dbReference type="ARBA" id="ARBA00022737"/>
    </source>
</evidence>
<accession>A0A8B6HJ17</accession>
<keyword evidence="5" id="KW-1185">Reference proteome</keyword>
<evidence type="ECO:0000313" key="4">
    <source>
        <dbReference type="EMBL" id="VDI79468.1"/>
    </source>
</evidence>
<dbReference type="InterPro" id="IPR036770">
    <property type="entry name" value="Ankyrin_rpt-contain_sf"/>
</dbReference>